<dbReference type="EMBL" id="OZ035830">
    <property type="protein sequence ID" value="CAL1614461.1"/>
    <property type="molecule type" value="Genomic_DNA"/>
</dbReference>
<evidence type="ECO:0000256" key="3">
    <source>
        <dbReference type="ARBA" id="ARBA00022737"/>
    </source>
</evidence>
<keyword evidence="4" id="KW-1133">Transmembrane helix</keyword>
<gene>
    <name evidence="7" type="ORF">KC01_LOCUS40505</name>
</gene>
<dbReference type="InterPro" id="IPR000008">
    <property type="entry name" value="C2_dom"/>
</dbReference>
<sequence>MCDILVIDVSLSPVCSKGFLLFRPRPRPLECGPGSGPALSKIPFDSEEVRRALIAVHNFAVPQIKVGRGGRAELPPIETSTDSERGPIVPVPLGIRPVLSRYRIEVLFWGLRDLKRINLAQVDRPRVDIECAGRGVQSALIQNYKKNPNFSTLVKWLEVDLPENELLHPPLNIRVVDCRTFGRFVLVGSHAVTSLRRFIYSTDRTSSHWATADRRPLLDLTRVSLTTALGSGTENKMAVYGVCRGRGLWETCNYSVTCGR</sequence>
<dbReference type="PANTHER" id="PTHR12546">
    <property type="entry name" value="FER-1-LIKE"/>
    <property type="match status" value="1"/>
</dbReference>
<organism evidence="7 8">
    <name type="scientific">Knipowitschia caucasica</name>
    <name type="common">Caucasian dwarf goby</name>
    <name type="synonym">Pomatoschistus caucasicus</name>
    <dbReference type="NCBI Taxonomy" id="637954"/>
    <lineage>
        <taxon>Eukaryota</taxon>
        <taxon>Metazoa</taxon>
        <taxon>Chordata</taxon>
        <taxon>Craniata</taxon>
        <taxon>Vertebrata</taxon>
        <taxon>Euteleostomi</taxon>
        <taxon>Actinopterygii</taxon>
        <taxon>Neopterygii</taxon>
        <taxon>Teleostei</taxon>
        <taxon>Neoteleostei</taxon>
        <taxon>Acanthomorphata</taxon>
        <taxon>Gobiaria</taxon>
        <taxon>Gobiiformes</taxon>
        <taxon>Gobioidei</taxon>
        <taxon>Gobiidae</taxon>
        <taxon>Gobiinae</taxon>
        <taxon>Knipowitschia</taxon>
    </lineage>
</organism>
<dbReference type="GO" id="GO:0016082">
    <property type="term" value="P:synaptic vesicle priming"/>
    <property type="evidence" value="ECO:0007669"/>
    <property type="project" value="TreeGrafter"/>
</dbReference>
<dbReference type="GO" id="GO:0005509">
    <property type="term" value="F:calcium ion binding"/>
    <property type="evidence" value="ECO:0007669"/>
    <property type="project" value="TreeGrafter"/>
</dbReference>
<dbReference type="PROSITE" id="PS50004">
    <property type="entry name" value="C2"/>
    <property type="match status" value="1"/>
</dbReference>
<dbReference type="GO" id="GO:0048787">
    <property type="term" value="C:presynaptic active zone membrane"/>
    <property type="evidence" value="ECO:0007669"/>
    <property type="project" value="TreeGrafter"/>
</dbReference>
<protein>
    <recommendedName>
        <fullName evidence="6">C2 domain-containing protein</fullName>
    </recommendedName>
</protein>
<comment type="subcellular location">
    <subcellularLocation>
        <location evidence="1">Membrane</location>
        <topology evidence="1">Single-pass membrane protein</topology>
    </subcellularLocation>
</comment>
<evidence type="ECO:0000313" key="8">
    <source>
        <dbReference type="Proteomes" id="UP001497482"/>
    </source>
</evidence>
<evidence type="ECO:0000256" key="4">
    <source>
        <dbReference type="ARBA" id="ARBA00022989"/>
    </source>
</evidence>
<name>A0AAV2MN49_KNICA</name>
<dbReference type="GO" id="GO:0007009">
    <property type="term" value="P:plasma membrane organization"/>
    <property type="evidence" value="ECO:0007669"/>
    <property type="project" value="TreeGrafter"/>
</dbReference>
<evidence type="ECO:0000256" key="1">
    <source>
        <dbReference type="ARBA" id="ARBA00004167"/>
    </source>
</evidence>
<evidence type="ECO:0000313" key="7">
    <source>
        <dbReference type="EMBL" id="CAL1614461.1"/>
    </source>
</evidence>
<feature type="domain" description="C2" evidence="6">
    <location>
        <begin position="85"/>
        <end position="210"/>
    </location>
</feature>
<keyword evidence="2" id="KW-0812">Transmembrane</keyword>
<evidence type="ECO:0000259" key="6">
    <source>
        <dbReference type="PROSITE" id="PS50004"/>
    </source>
</evidence>
<accession>A0AAV2MN49</accession>
<proteinExistence type="predicted"/>
<dbReference type="InterPro" id="IPR037721">
    <property type="entry name" value="Ferlin"/>
</dbReference>
<reference evidence="7 8" key="1">
    <citation type="submission" date="2024-04" db="EMBL/GenBank/DDBJ databases">
        <authorList>
            <person name="Waldvogel A.-M."/>
            <person name="Schoenle A."/>
        </authorList>
    </citation>
    <scope>NUCLEOTIDE SEQUENCE [LARGE SCALE GENOMIC DNA]</scope>
</reference>
<dbReference type="GO" id="GO:0035612">
    <property type="term" value="F:AP-2 adaptor complex binding"/>
    <property type="evidence" value="ECO:0007669"/>
    <property type="project" value="TreeGrafter"/>
</dbReference>
<keyword evidence="8" id="KW-1185">Reference proteome</keyword>
<keyword evidence="5" id="KW-0472">Membrane</keyword>
<dbReference type="InterPro" id="IPR035892">
    <property type="entry name" value="C2_domain_sf"/>
</dbReference>
<keyword evidence="3" id="KW-0677">Repeat</keyword>
<evidence type="ECO:0000256" key="5">
    <source>
        <dbReference type="ARBA" id="ARBA00023136"/>
    </source>
</evidence>
<dbReference type="PANTHER" id="PTHR12546:SF32">
    <property type="entry name" value="OTOFERLIN"/>
    <property type="match status" value="1"/>
</dbReference>
<dbReference type="Proteomes" id="UP001497482">
    <property type="component" value="Chromosome 8"/>
</dbReference>
<dbReference type="AlphaFoldDB" id="A0AAV2MN49"/>
<dbReference type="SUPFAM" id="SSF49562">
    <property type="entry name" value="C2 domain (Calcium/lipid-binding domain, CaLB)"/>
    <property type="match status" value="1"/>
</dbReference>
<evidence type="ECO:0000256" key="2">
    <source>
        <dbReference type="ARBA" id="ARBA00022692"/>
    </source>
</evidence>
<dbReference type="GO" id="GO:0030672">
    <property type="term" value="C:synaptic vesicle membrane"/>
    <property type="evidence" value="ECO:0007669"/>
    <property type="project" value="TreeGrafter"/>
</dbReference>